<comment type="caution">
    <text evidence="4">The sequence shown here is derived from an EMBL/GenBank/DDBJ whole genome shotgun (WGS) entry which is preliminary data.</text>
</comment>
<keyword evidence="2" id="KW-0067">ATP-binding</keyword>
<dbReference type="SUPFAM" id="SSF56112">
    <property type="entry name" value="Protein kinase-like (PK-like)"/>
    <property type="match status" value="1"/>
</dbReference>
<organism evidence="4 5">
    <name type="scientific">Tegillarca granosa</name>
    <name type="common">Malaysian cockle</name>
    <name type="synonym">Anadara granosa</name>
    <dbReference type="NCBI Taxonomy" id="220873"/>
    <lineage>
        <taxon>Eukaryota</taxon>
        <taxon>Metazoa</taxon>
        <taxon>Spiralia</taxon>
        <taxon>Lophotrochozoa</taxon>
        <taxon>Mollusca</taxon>
        <taxon>Bivalvia</taxon>
        <taxon>Autobranchia</taxon>
        <taxon>Pteriomorphia</taxon>
        <taxon>Arcoida</taxon>
        <taxon>Arcoidea</taxon>
        <taxon>Arcidae</taxon>
        <taxon>Tegillarca</taxon>
    </lineage>
</organism>
<protein>
    <submittedName>
        <fullName evidence="4">Uncharacterized protein</fullName>
    </submittedName>
</protein>
<evidence type="ECO:0000256" key="2">
    <source>
        <dbReference type="ARBA" id="ARBA00022840"/>
    </source>
</evidence>
<evidence type="ECO:0000313" key="5">
    <source>
        <dbReference type="Proteomes" id="UP001217089"/>
    </source>
</evidence>
<dbReference type="InterPro" id="IPR011009">
    <property type="entry name" value="Kinase-like_dom_sf"/>
</dbReference>
<evidence type="ECO:0000313" key="4">
    <source>
        <dbReference type="EMBL" id="KAJ8314297.1"/>
    </source>
</evidence>
<gene>
    <name evidence="4" type="ORF">KUTeg_008858</name>
</gene>
<feature type="region of interest" description="Disordered" evidence="3">
    <location>
        <begin position="75"/>
        <end position="103"/>
    </location>
</feature>
<dbReference type="EMBL" id="JARBDR010000342">
    <property type="protein sequence ID" value="KAJ8314297.1"/>
    <property type="molecule type" value="Genomic_DNA"/>
</dbReference>
<dbReference type="Gene3D" id="1.10.510.10">
    <property type="entry name" value="Transferase(Phosphotransferase) domain 1"/>
    <property type="match status" value="1"/>
</dbReference>
<dbReference type="PANTHER" id="PTHR48012:SF16">
    <property type="entry name" value="NON-SPECIFIC SERINE_THREONINE PROTEIN KINASE"/>
    <property type="match status" value="1"/>
</dbReference>
<sequence>MLTLQNDPPALDTSAEDKDQYKSYGKIFRKMVAECLKKEPEKRPTAKQLLKHEFFKKAKDKAFLVKNLLSEGSSVRPQKVKRVPGSSGRLHKTQDGEWEWSDDEFDETSEEGIAAASSSRVGLLLKK</sequence>
<name>A0ABQ9FCW2_TEGGR</name>
<reference evidence="4 5" key="1">
    <citation type="submission" date="2022-12" db="EMBL/GenBank/DDBJ databases">
        <title>Chromosome-level genome of Tegillarca granosa.</title>
        <authorList>
            <person name="Kim J."/>
        </authorList>
    </citation>
    <scope>NUCLEOTIDE SEQUENCE [LARGE SCALE GENOMIC DNA]</scope>
    <source>
        <strain evidence="4">Teg-2019</strain>
        <tissue evidence="4">Adductor muscle</tissue>
    </source>
</reference>
<dbReference type="InterPro" id="IPR050629">
    <property type="entry name" value="STE20/SPS1-PAK"/>
</dbReference>
<dbReference type="Proteomes" id="UP001217089">
    <property type="component" value="Unassembled WGS sequence"/>
</dbReference>
<dbReference type="PANTHER" id="PTHR48012">
    <property type="entry name" value="STERILE20-LIKE KINASE, ISOFORM B-RELATED"/>
    <property type="match status" value="1"/>
</dbReference>
<keyword evidence="1" id="KW-0547">Nucleotide-binding</keyword>
<keyword evidence="5" id="KW-1185">Reference proteome</keyword>
<proteinExistence type="predicted"/>
<evidence type="ECO:0000256" key="3">
    <source>
        <dbReference type="SAM" id="MobiDB-lite"/>
    </source>
</evidence>
<accession>A0ABQ9FCW2</accession>
<evidence type="ECO:0000256" key="1">
    <source>
        <dbReference type="ARBA" id="ARBA00022741"/>
    </source>
</evidence>